<comment type="caution">
    <text evidence="1">The sequence shown here is derived from an EMBL/GenBank/DDBJ whole genome shotgun (WGS) entry which is preliminary data.</text>
</comment>
<sequence>MNVYRGYFLVFPLLMGVSFFNGLKAQADFPRDEYREQYGNKTGWRGEGWNVPSHWTEFINYVPALMGPNSLPVPEVPQQIQDHHYVSFGGMRHVMEGDLTYNPVLTLYYSFKGVAALKVMSVPVERFTMSQELMLERNAYWNFEELNDSRGDIIVESHFQVLDWKKKKIKAIARVGLKTASGGNREMARHTDAPAYYFDLSTRKSWNTGSGWEIGVDGNLGFYAWQLVHRIREQNDAYLYGIQFSAKQKGTWEMQSSLAGYFGYLDNGDRPLVWRGMVSRAVGNKGFFIEGYGQIGLHDFEYKSIGAGVKYQFGRPQTM</sequence>
<evidence type="ECO:0000313" key="1">
    <source>
        <dbReference type="EMBL" id="GAA4848289.1"/>
    </source>
</evidence>
<evidence type="ECO:0008006" key="3">
    <source>
        <dbReference type="Google" id="ProtNLM"/>
    </source>
</evidence>
<keyword evidence="2" id="KW-1185">Reference proteome</keyword>
<reference evidence="2" key="1">
    <citation type="journal article" date="2019" name="Int. J. Syst. Evol. Microbiol.">
        <title>The Global Catalogue of Microorganisms (GCM) 10K type strain sequencing project: providing services to taxonomists for standard genome sequencing and annotation.</title>
        <authorList>
            <consortium name="The Broad Institute Genomics Platform"/>
            <consortium name="The Broad Institute Genome Sequencing Center for Infectious Disease"/>
            <person name="Wu L."/>
            <person name="Ma J."/>
        </authorList>
    </citation>
    <scope>NUCLEOTIDE SEQUENCE [LARGE SCALE GENOMIC DNA]</scope>
    <source>
        <strain evidence="2">JCM 18326</strain>
    </source>
</reference>
<gene>
    <name evidence="1" type="ORF">GCM10023331_36210</name>
</gene>
<organism evidence="1 2">
    <name type="scientific">Algivirga pacifica</name>
    <dbReference type="NCBI Taxonomy" id="1162670"/>
    <lineage>
        <taxon>Bacteria</taxon>
        <taxon>Pseudomonadati</taxon>
        <taxon>Bacteroidota</taxon>
        <taxon>Cytophagia</taxon>
        <taxon>Cytophagales</taxon>
        <taxon>Flammeovirgaceae</taxon>
        <taxon>Algivirga</taxon>
    </lineage>
</organism>
<protein>
    <recommendedName>
        <fullName evidence="3">Transporter</fullName>
    </recommendedName>
</protein>
<dbReference type="Proteomes" id="UP001500298">
    <property type="component" value="Unassembled WGS sequence"/>
</dbReference>
<evidence type="ECO:0000313" key="2">
    <source>
        <dbReference type="Proteomes" id="UP001500298"/>
    </source>
</evidence>
<proteinExistence type="predicted"/>
<dbReference type="RefSeq" id="WP_345374401.1">
    <property type="nucleotide sequence ID" value="NZ_BAABJX010000059.1"/>
</dbReference>
<dbReference type="EMBL" id="BAABJX010000059">
    <property type="protein sequence ID" value="GAA4848289.1"/>
    <property type="molecule type" value="Genomic_DNA"/>
</dbReference>
<name>A0ABP9DR10_9BACT</name>
<accession>A0ABP9DR10</accession>